<dbReference type="Proteomes" id="UP001321498">
    <property type="component" value="Chromosome"/>
</dbReference>
<reference evidence="4" key="1">
    <citation type="journal article" date="2019" name="Int. J. Syst. Evol. Microbiol.">
        <title>The Global Catalogue of Microorganisms (GCM) 10K type strain sequencing project: providing services to taxonomists for standard genome sequencing and annotation.</title>
        <authorList>
            <consortium name="The Broad Institute Genomics Platform"/>
            <consortium name="The Broad Institute Genome Sequencing Center for Infectious Disease"/>
            <person name="Wu L."/>
            <person name="Ma J."/>
        </authorList>
    </citation>
    <scope>NUCLEOTIDE SEQUENCE [LARGE SCALE GENOMIC DNA]</scope>
    <source>
        <strain evidence="4">NBRC 108725</strain>
    </source>
</reference>
<evidence type="ECO:0000313" key="4">
    <source>
        <dbReference type="Proteomes" id="UP001321498"/>
    </source>
</evidence>
<dbReference type="PANTHER" id="PTHR12110:SF47">
    <property type="match status" value="1"/>
</dbReference>
<organism evidence="3 4">
    <name type="scientific">Naasia aerilata</name>
    <dbReference type="NCBI Taxonomy" id="1162966"/>
    <lineage>
        <taxon>Bacteria</taxon>
        <taxon>Bacillati</taxon>
        <taxon>Actinomycetota</taxon>
        <taxon>Actinomycetes</taxon>
        <taxon>Micrococcales</taxon>
        <taxon>Microbacteriaceae</taxon>
        <taxon>Naasia</taxon>
    </lineage>
</organism>
<gene>
    <name evidence="3" type="ORF">GCM10025866_20030</name>
</gene>
<sequence>MIRIGMSTSCVYPWSTERAFSVARRAGFDGVEVMATRDPGTRDARALTRLSDRFELPILSVHAPVLLLTPFVWGRDPRDKLTRSAELAREVGASTVVVHPPFRWQSRYAEEFADHVRATASAFDVTVAVENMFPWTVRGRTVPAYSPGWDPVDLDCDAVTLDFSHAALSGRDGLEMATELGPRLRHIHLCDGPLLDENGTAFDEHLAPGEGSQPIAETLAWLAGAGWDGQIVAEVNTRRLKDEDERVKLLRSTLEFARAHTAVATGRAAR</sequence>
<dbReference type="SUPFAM" id="SSF51658">
    <property type="entry name" value="Xylose isomerase-like"/>
    <property type="match status" value="1"/>
</dbReference>
<dbReference type="InterPro" id="IPR036237">
    <property type="entry name" value="Xyl_isomerase-like_sf"/>
</dbReference>
<dbReference type="EMBL" id="AP027731">
    <property type="protein sequence ID" value="BDZ46094.1"/>
    <property type="molecule type" value="Genomic_DNA"/>
</dbReference>
<dbReference type="InterPro" id="IPR050312">
    <property type="entry name" value="IolE/XylAMocC-like"/>
</dbReference>
<protein>
    <recommendedName>
        <fullName evidence="2">Xylose isomerase-like TIM barrel domain-containing protein</fullName>
    </recommendedName>
</protein>
<evidence type="ECO:0000259" key="2">
    <source>
        <dbReference type="Pfam" id="PF01261"/>
    </source>
</evidence>
<name>A0ABN6XMB8_9MICO</name>
<dbReference type="Pfam" id="PF01261">
    <property type="entry name" value="AP_endonuc_2"/>
    <property type="match status" value="1"/>
</dbReference>
<dbReference type="Gene3D" id="3.20.20.150">
    <property type="entry name" value="Divalent-metal-dependent TIM barrel enzymes"/>
    <property type="match status" value="1"/>
</dbReference>
<evidence type="ECO:0000256" key="1">
    <source>
        <dbReference type="ARBA" id="ARBA00023277"/>
    </source>
</evidence>
<dbReference type="InterPro" id="IPR013022">
    <property type="entry name" value="Xyl_isomerase-like_TIM-brl"/>
</dbReference>
<keyword evidence="4" id="KW-1185">Reference proteome</keyword>
<keyword evidence="1" id="KW-0119">Carbohydrate metabolism</keyword>
<accession>A0ABN6XMB8</accession>
<dbReference type="RefSeq" id="WP_286276201.1">
    <property type="nucleotide sequence ID" value="NZ_AP027731.1"/>
</dbReference>
<proteinExistence type="predicted"/>
<dbReference type="PANTHER" id="PTHR12110">
    <property type="entry name" value="HYDROXYPYRUVATE ISOMERASE"/>
    <property type="match status" value="1"/>
</dbReference>
<evidence type="ECO:0000313" key="3">
    <source>
        <dbReference type="EMBL" id="BDZ46094.1"/>
    </source>
</evidence>
<feature type="domain" description="Xylose isomerase-like TIM barrel" evidence="2">
    <location>
        <begin position="21"/>
        <end position="258"/>
    </location>
</feature>